<gene>
    <name evidence="11" type="ORF">E1262_17540</name>
</gene>
<feature type="transmembrane region" description="Helical" evidence="9">
    <location>
        <begin position="72"/>
        <end position="88"/>
    </location>
</feature>
<keyword evidence="9" id="KW-1133">Transmembrane helix</keyword>
<evidence type="ECO:0000256" key="6">
    <source>
        <dbReference type="ARBA" id="ARBA00022777"/>
    </source>
</evidence>
<comment type="caution">
    <text evidence="11">The sequence shown here is derived from an EMBL/GenBank/DDBJ whole genome shotgun (WGS) entry which is preliminary data.</text>
</comment>
<keyword evidence="5" id="KW-0547">Nucleotide-binding</keyword>
<feature type="transmembrane region" description="Helical" evidence="9">
    <location>
        <begin position="117"/>
        <end position="136"/>
    </location>
</feature>
<dbReference type="Pfam" id="PF07730">
    <property type="entry name" value="HisKA_3"/>
    <property type="match status" value="1"/>
</dbReference>
<dbReference type="RefSeq" id="WP_132104430.1">
    <property type="nucleotide sequence ID" value="NZ_SMLB01000024.1"/>
</dbReference>
<keyword evidence="12" id="KW-1185">Reference proteome</keyword>
<dbReference type="EMBL" id="SMLB01000024">
    <property type="protein sequence ID" value="TDD68011.1"/>
    <property type="molecule type" value="Genomic_DNA"/>
</dbReference>
<dbReference type="CDD" id="cd16917">
    <property type="entry name" value="HATPase_UhpB-NarQ-NarX-like"/>
    <property type="match status" value="1"/>
</dbReference>
<evidence type="ECO:0000256" key="1">
    <source>
        <dbReference type="ARBA" id="ARBA00000085"/>
    </source>
</evidence>
<sequence>MERLVRRLPTLSAPTQDVLIAGFVTLLQVQGTHSAILADPELAGPFDVLGVLGNGLLMLSGLLLLVRRRWPVPVFVATGLISVAYFAAGYPDGPGWISLFVAIYTVTAHGDGRRSLVIVANGLAVLAVVWILTTDFDDGERIGWLAFRIGATIMAAALGESVRSRRVIAADALHRAEVAERTRDEEARRRVDAERLRIAREVHDTVAHAIAIINVQAGVTAHVLDKRPERARETLLTIEQTSARALREMRSVLGVLRGDDDGSPGPSLGALDELLAVARRAGLDVAVTGSVPAGALPEAVDRAAYRIVQECITNVIRHAGPARVTVGVELRDGELRLEVADDGGGLSAPAGPPVEPGRGLAGMRERCELLGGTFEAGPDGDGFRVRARLPLNRVEAAAR</sequence>
<evidence type="ECO:0000256" key="2">
    <source>
        <dbReference type="ARBA" id="ARBA00012438"/>
    </source>
</evidence>
<feature type="domain" description="Histidine kinase/HSP90-like ATPase" evidence="10">
    <location>
        <begin position="299"/>
        <end position="393"/>
    </location>
</feature>
<evidence type="ECO:0000256" key="8">
    <source>
        <dbReference type="ARBA" id="ARBA00023012"/>
    </source>
</evidence>
<protein>
    <recommendedName>
        <fullName evidence="2">histidine kinase</fullName>
        <ecNumber evidence="2">2.7.13.3</ecNumber>
    </recommendedName>
</protein>
<evidence type="ECO:0000256" key="3">
    <source>
        <dbReference type="ARBA" id="ARBA00022553"/>
    </source>
</evidence>
<evidence type="ECO:0000256" key="5">
    <source>
        <dbReference type="ARBA" id="ARBA00022741"/>
    </source>
</evidence>
<dbReference type="PANTHER" id="PTHR24421">
    <property type="entry name" value="NITRATE/NITRITE SENSOR PROTEIN NARX-RELATED"/>
    <property type="match status" value="1"/>
</dbReference>
<dbReference type="GO" id="GO:0016020">
    <property type="term" value="C:membrane"/>
    <property type="evidence" value="ECO:0007669"/>
    <property type="project" value="InterPro"/>
</dbReference>
<dbReference type="SUPFAM" id="SSF55874">
    <property type="entry name" value="ATPase domain of HSP90 chaperone/DNA topoisomerase II/histidine kinase"/>
    <property type="match status" value="1"/>
</dbReference>
<dbReference type="PANTHER" id="PTHR24421:SF10">
    <property type="entry name" value="NITRATE_NITRITE SENSOR PROTEIN NARQ"/>
    <property type="match status" value="1"/>
</dbReference>
<feature type="transmembrane region" description="Helical" evidence="9">
    <location>
        <begin position="44"/>
        <end position="65"/>
    </location>
</feature>
<dbReference type="SMART" id="SM00387">
    <property type="entry name" value="HATPase_c"/>
    <property type="match status" value="1"/>
</dbReference>
<keyword evidence="8" id="KW-0902">Two-component regulatory system</keyword>
<dbReference type="GO" id="GO:0000155">
    <property type="term" value="F:phosphorelay sensor kinase activity"/>
    <property type="evidence" value="ECO:0007669"/>
    <property type="project" value="InterPro"/>
</dbReference>
<dbReference type="InterPro" id="IPR011712">
    <property type="entry name" value="Sig_transdc_His_kin_sub3_dim/P"/>
</dbReference>
<dbReference type="AlphaFoldDB" id="A0A4R5A7N6"/>
<keyword evidence="9" id="KW-0472">Membrane</keyword>
<proteinExistence type="predicted"/>
<dbReference type="GO" id="GO:0046983">
    <property type="term" value="F:protein dimerization activity"/>
    <property type="evidence" value="ECO:0007669"/>
    <property type="project" value="InterPro"/>
</dbReference>
<evidence type="ECO:0000256" key="7">
    <source>
        <dbReference type="ARBA" id="ARBA00022840"/>
    </source>
</evidence>
<keyword evidence="3" id="KW-0597">Phosphoprotein</keyword>
<dbReference type="OrthoDB" id="227596at2"/>
<feature type="transmembrane region" description="Helical" evidence="9">
    <location>
        <begin position="142"/>
        <end position="159"/>
    </location>
</feature>
<comment type="catalytic activity">
    <reaction evidence="1">
        <text>ATP + protein L-histidine = ADP + protein N-phospho-L-histidine.</text>
        <dbReference type="EC" id="2.7.13.3"/>
    </reaction>
</comment>
<feature type="transmembrane region" description="Helical" evidence="9">
    <location>
        <begin position="94"/>
        <end position="110"/>
    </location>
</feature>
<evidence type="ECO:0000313" key="11">
    <source>
        <dbReference type="EMBL" id="TDD68011.1"/>
    </source>
</evidence>
<keyword evidence="4" id="KW-0808">Transferase</keyword>
<organism evidence="11 12">
    <name type="scientific">Jiangella aurantiaca</name>
    <dbReference type="NCBI Taxonomy" id="2530373"/>
    <lineage>
        <taxon>Bacteria</taxon>
        <taxon>Bacillati</taxon>
        <taxon>Actinomycetota</taxon>
        <taxon>Actinomycetes</taxon>
        <taxon>Jiangellales</taxon>
        <taxon>Jiangellaceae</taxon>
        <taxon>Jiangella</taxon>
    </lineage>
</organism>
<dbReference type="Gene3D" id="3.30.565.10">
    <property type="entry name" value="Histidine kinase-like ATPase, C-terminal domain"/>
    <property type="match status" value="1"/>
</dbReference>
<dbReference type="GO" id="GO:0005524">
    <property type="term" value="F:ATP binding"/>
    <property type="evidence" value="ECO:0007669"/>
    <property type="project" value="UniProtKB-KW"/>
</dbReference>
<keyword evidence="9" id="KW-0812">Transmembrane</keyword>
<name>A0A4R5A7N6_9ACTN</name>
<dbReference type="InterPro" id="IPR003594">
    <property type="entry name" value="HATPase_dom"/>
</dbReference>
<reference evidence="11 12" key="1">
    <citation type="submission" date="2019-02" db="EMBL/GenBank/DDBJ databases">
        <title>Draft genome sequences of novel Actinobacteria.</title>
        <authorList>
            <person name="Sahin N."/>
            <person name="Ay H."/>
            <person name="Saygin H."/>
        </authorList>
    </citation>
    <scope>NUCLEOTIDE SEQUENCE [LARGE SCALE GENOMIC DNA]</scope>
    <source>
        <strain evidence="11 12">8K307</strain>
    </source>
</reference>
<dbReference type="InterPro" id="IPR055558">
    <property type="entry name" value="DUF7134"/>
</dbReference>
<accession>A0A4R5A7N6</accession>
<dbReference type="InterPro" id="IPR050482">
    <property type="entry name" value="Sensor_HK_TwoCompSys"/>
</dbReference>
<dbReference type="InterPro" id="IPR036890">
    <property type="entry name" value="HATPase_C_sf"/>
</dbReference>
<dbReference type="EC" id="2.7.13.3" evidence="2"/>
<evidence type="ECO:0000259" key="10">
    <source>
        <dbReference type="SMART" id="SM00387"/>
    </source>
</evidence>
<evidence type="ECO:0000256" key="9">
    <source>
        <dbReference type="SAM" id="Phobius"/>
    </source>
</evidence>
<dbReference type="Pfam" id="PF23539">
    <property type="entry name" value="DUF7134"/>
    <property type="match status" value="1"/>
</dbReference>
<keyword evidence="7" id="KW-0067">ATP-binding</keyword>
<keyword evidence="6 11" id="KW-0418">Kinase</keyword>
<evidence type="ECO:0000256" key="4">
    <source>
        <dbReference type="ARBA" id="ARBA00022679"/>
    </source>
</evidence>
<dbReference type="Proteomes" id="UP000295217">
    <property type="component" value="Unassembled WGS sequence"/>
</dbReference>
<dbReference type="Pfam" id="PF02518">
    <property type="entry name" value="HATPase_c"/>
    <property type="match status" value="1"/>
</dbReference>
<dbReference type="Gene3D" id="1.20.5.1930">
    <property type="match status" value="1"/>
</dbReference>
<evidence type="ECO:0000313" key="12">
    <source>
        <dbReference type="Proteomes" id="UP000295217"/>
    </source>
</evidence>